<accession>A0A2M8FF38</accession>
<keyword evidence="6 8" id="KW-0699">rRNA-binding</keyword>
<name>A0A2M8FF38_9BACT</name>
<dbReference type="PANTHER" id="PTHR12220">
    <property type="entry name" value="50S/60S RIBOSOMAL PROTEIN L16"/>
    <property type="match status" value="1"/>
</dbReference>
<dbReference type="SUPFAM" id="SSF54686">
    <property type="entry name" value="Ribosomal protein L16p/L10e"/>
    <property type="match status" value="1"/>
</dbReference>
<dbReference type="CDD" id="cd01433">
    <property type="entry name" value="Ribosomal_L16_L10e"/>
    <property type="match status" value="1"/>
</dbReference>
<dbReference type="NCBIfam" id="TIGR01164">
    <property type="entry name" value="rplP_bact"/>
    <property type="match status" value="1"/>
</dbReference>
<dbReference type="InterPro" id="IPR020798">
    <property type="entry name" value="Ribosomal_uL16_CS"/>
</dbReference>
<dbReference type="GO" id="GO:0000049">
    <property type="term" value="F:tRNA binding"/>
    <property type="evidence" value="ECO:0007669"/>
    <property type="project" value="UniProtKB-KW"/>
</dbReference>
<dbReference type="HAMAP" id="MF_01342">
    <property type="entry name" value="Ribosomal_uL16"/>
    <property type="match status" value="1"/>
</dbReference>
<comment type="function">
    <text evidence="6 8">Binds 23S rRNA and is also seen to make contacts with the A and possibly P site tRNAs.</text>
</comment>
<evidence type="ECO:0000313" key="10">
    <source>
        <dbReference type="Proteomes" id="UP000230391"/>
    </source>
</evidence>
<evidence type="ECO:0000256" key="1">
    <source>
        <dbReference type="ARBA" id="ARBA00008931"/>
    </source>
</evidence>
<keyword evidence="3 6" id="KW-0689">Ribosomal protein</keyword>
<comment type="caution">
    <text evidence="9">The sequence shown here is derived from an EMBL/GenBank/DDBJ whole genome shotgun (WGS) entry which is preliminary data.</text>
</comment>
<keyword evidence="2 6" id="KW-0820">tRNA-binding</keyword>
<dbReference type="Gene3D" id="3.90.1170.10">
    <property type="entry name" value="Ribosomal protein L10e/L16"/>
    <property type="match status" value="1"/>
</dbReference>
<evidence type="ECO:0000256" key="7">
    <source>
        <dbReference type="RuleBase" id="RU004413"/>
    </source>
</evidence>
<dbReference type="Pfam" id="PF00252">
    <property type="entry name" value="Ribosomal_L16"/>
    <property type="match status" value="1"/>
</dbReference>
<comment type="subunit">
    <text evidence="6 8">Part of the 50S ribosomal subunit.</text>
</comment>
<reference evidence="10" key="1">
    <citation type="submission" date="2017-09" db="EMBL/GenBank/DDBJ databases">
        <title>Depth-based differentiation of microbial function through sediment-hosted aquifers and enrichment of novel symbionts in the deep terrestrial subsurface.</title>
        <authorList>
            <person name="Probst A.J."/>
            <person name="Ladd B."/>
            <person name="Jarett J.K."/>
            <person name="Geller-Mcgrath D.E."/>
            <person name="Sieber C.M.K."/>
            <person name="Emerson J.B."/>
            <person name="Anantharaman K."/>
            <person name="Thomas B.C."/>
            <person name="Malmstrom R."/>
            <person name="Stieglmeier M."/>
            <person name="Klingl A."/>
            <person name="Woyke T."/>
            <person name="Ryan C.M."/>
            <person name="Banfield J.F."/>
        </authorList>
    </citation>
    <scope>NUCLEOTIDE SEQUENCE [LARGE SCALE GENOMIC DNA]</scope>
</reference>
<dbReference type="FunFam" id="3.90.1170.10:FF:000001">
    <property type="entry name" value="50S ribosomal protein L16"/>
    <property type="match status" value="1"/>
</dbReference>
<evidence type="ECO:0000256" key="5">
    <source>
        <dbReference type="ARBA" id="ARBA00035198"/>
    </source>
</evidence>
<evidence type="ECO:0000256" key="2">
    <source>
        <dbReference type="ARBA" id="ARBA00022555"/>
    </source>
</evidence>
<evidence type="ECO:0000256" key="4">
    <source>
        <dbReference type="ARBA" id="ARBA00023274"/>
    </source>
</evidence>
<dbReference type="GO" id="GO:0019843">
    <property type="term" value="F:rRNA binding"/>
    <property type="evidence" value="ECO:0007669"/>
    <property type="project" value="UniProtKB-UniRule"/>
</dbReference>
<comment type="similarity">
    <text evidence="1 6 7">Belongs to the universal ribosomal protein uL16 family.</text>
</comment>
<dbReference type="InterPro" id="IPR016180">
    <property type="entry name" value="Ribosomal_uL16_dom"/>
</dbReference>
<keyword evidence="4 6" id="KW-0687">Ribonucleoprotein</keyword>
<keyword evidence="6 8" id="KW-0694">RNA-binding</keyword>
<dbReference type="PRINTS" id="PR00060">
    <property type="entry name" value="RIBOSOMALL16"/>
</dbReference>
<dbReference type="AlphaFoldDB" id="A0A2M8FF38"/>
<gene>
    <name evidence="6" type="primary">rplP</name>
    <name evidence="9" type="ORF">CO026_01290</name>
</gene>
<protein>
    <recommendedName>
        <fullName evidence="5 6">Large ribosomal subunit protein uL16</fullName>
    </recommendedName>
</protein>
<dbReference type="InterPro" id="IPR036920">
    <property type="entry name" value="Ribosomal_uL16_sf"/>
</dbReference>
<dbReference type="PROSITE" id="PS00586">
    <property type="entry name" value="RIBOSOMAL_L16_1"/>
    <property type="match status" value="1"/>
</dbReference>
<dbReference type="InterPro" id="IPR047873">
    <property type="entry name" value="Ribosomal_uL16"/>
</dbReference>
<evidence type="ECO:0000256" key="6">
    <source>
        <dbReference type="HAMAP-Rule" id="MF_01342"/>
    </source>
</evidence>
<sequence length="144" mass="16157">MLFPKKVAHRKWQVGRKSPAKLQRPDTRGITVAFGEYGLKATTPSRVQSNQIEAARRVISRTLGKTGKIWIRIFPDKPITQKAAEVPMGKGKGDLDHYVFEVAPGRIIFEVEGVSEEIARKALRKAVNKLPLKAKIVTREETRA</sequence>
<dbReference type="GO" id="GO:0022625">
    <property type="term" value="C:cytosolic large ribosomal subunit"/>
    <property type="evidence" value="ECO:0007669"/>
    <property type="project" value="TreeGrafter"/>
</dbReference>
<evidence type="ECO:0000313" key="9">
    <source>
        <dbReference type="EMBL" id="PJC56259.1"/>
    </source>
</evidence>
<dbReference type="InterPro" id="IPR000114">
    <property type="entry name" value="Ribosomal_uL16_bact-type"/>
</dbReference>
<dbReference type="GO" id="GO:0003735">
    <property type="term" value="F:structural constituent of ribosome"/>
    <property type="evidence" value="ECO:0007669"/>
    <property type="project" value="InterPro"/>
</dbReference>
<evidence type="ECO:0000256" key="3">
    <source>
        <dbReference type="ARBA" id="ARBA00022980"/>
    </source>
</evidence>
<dbReference type="EMBL" id="PFRD01000054">
    <property type="protein sequence ID" value="PJC56259.1"/>
    <property type="molecule type" value="Genomic_DNA"/>
</dbReference>
<proteinExistence type="inferred from homology"/>
<dbReference type="Proteomes" id="UP000230391">
    <property type="component" value="Unassembled WGS sequence"/>
</dbReference>
<dbReference type="GO" id="GO:0006412">
    <property type="term" value="P:translation"/>
    <property type="evidence" value="ECO:0007669"/>
    <property type="project" value="UniProtKB-UniRule"/>
</dbReference>
<organism evidence="9 10">
    <name type="scientific">Candidatus Kaiserbacteria bacterium CG_4_9_14_0_2_um_filter_41_32</name>
    <dbReference type="NCBI Taxonomy" id="1974601"/>
    <lineage>
        <taxon>Bacteria</taxon>
        <taxon>Candidatus Kaiseribacteriota</taxon>
    </lineage>
</organism>
<dbReference type="PANTHER" id="PTHR12220:SF13">
    <property type="entry name" value="LARGE RIBOSOMAL SUBUNIT PROTEIN UL16M"/>
    <property type="match status" value="1"/>
</dbReference>
<evidence type="ECO:0000256" key="8">
    <source>
        <dbReference type="RuleBase" id="RU004414"/>
    </source>
</evidence>